<dbReference type="Pfam" id="PF04055">
    <property type="entry name" value="Radical_SAM"/>
    <property type="match status" value="1"/>
</dbReference>
<organism evidence="11">
    <name type="scientific">marine metagenome</name>
    <dbReference type="NCBI Taxonomy" id="408172"/>
    <lineage>
        <taxon>unclassified sequences</taxon>
        <taxon>metagenomes</taxon>
        <taxon>ecological metagenomes</taxon>
    </lineage>
</organism>
<dbReference type="InterPro" id="IPR006638">
    <property type="entry name" value="Elp3/MiaA/NifB-like_rSAM"/>
</dbReference>
<evidence type="ECO:0000256" key="2">
    <source>
        <dbReference type="ARBA" id="ARBA00022485"/>
    </source>
</evidence>
<evidence type="ECO:0000256" key="4">
    <source>
        <dbReference type="ARBA" id="ARBA00022679"/>
    </source>
</evidence>
<feature type="domain" description="B12-binding" evidence="9">
    <location>
        <begin position="12"/>
        <end position="137"/>
    </location>
</feature>
<keyword evidence="7" id="KW-0408">Iron</keyword>
<feature type="domain" description="Radical SAM core" evidence="10">
    <location>
        <begin position="159"/>
        <end position="398"/>
    </location>
</feature>
<dbReference type="GO" id="GO:0051539">
    <property type="term" value="F:4 iron, 4 sulfur cluster binding"/>
    <property type="evidence" value="ECO:0007669"/>
    <property type="project" value="UniProtKB-KW"/>
</dbReference>
<dbReference type="Gene3D" id="3.80.30.20">
    <property type="entry name" value="tm_1862 like domain"/>
    <property type="match status" value="1"/>
</dbReference>
<evidence type="ECO:0000313" key="11">
    <source>
        <dbReference type="EMBL" id="SVA23115.1"/>
    </source>
</evidence>
<dbReference type="GO" id="GO:0003824">
    <property type="term" value="F:catalytic activity"/>
    <property type="evidence" value="ECO:0007669"/>
    <property type="project" value="InterPro"/>
</dbReference>
<keyword evidence="8" id="KW-0411">Iron-sulfur</keyword>
<evidence type="ECO:0000259" key="10">
    <source>
        <dbReference type="PROSITE" id="PS51918"/>
    </source>
</evidence>
<evidence type="ECO:0000256" key="6">
    <source>
        <dbReference type="ARBA" id="ARBA00022723"/>
    </source>
</evidence>
<evidence type="ECO:0000256" key="8">
    <source>
        <dbReference type="ARBA" id="ARBA00023014"/>
    </source>
</evidence>
<dbReference type="SUPFAM" id="SSF102114">
    <property type="entry name" value="Radical SAM enzymes"/>
    <property type="match status" value="1"/>
</dbReference>
<feature type="non-terminal residue" evidence="11">
    <location>
        <position position="1"/>
    </location>
</feature>
<keyword evidence="4" id="KW-0808">Transferase</keyword>
<dbReference type="SFLD" id="SFLDS00029">
    <property type="entry name" value="Radical_SAM"/>
    <property type="match status" value="1"/>
</dbReference>
<dbReference type="CDD" id="cd02068">
    <property type="entry name" value="radical_SAM_B12_BD"/>
    <property type="match status" value="1"/>
</dbReference>
<dbReference type="InterPro" id="IPR020612">
    <property type="entry name" value="Methylthiotransferase_CS"/>
</dbReference>
<dbReference type="GO" id="GO:0005829">
    <property type="term" value="C:cytosol"/>
    <property type="evidence" value="ECO:0007669"/>
    <property type="project" value="TreeGrafter"/>
</dbReference>
<dbReference type="InterPro" id="IPR034466">
    <property type="entry name" value="Methyltransferase_Class_B"/>
</dbReference>
<accession>A0A381U4E3</accession>
<dbReference type="SMART" id="SM00729">
    <property type="entry name" value="Elp3"/>
    <property type="match status" value="1"/>
</dbReference>
<dbReference type="InterPro" id="IPR058240">
    <property type="entry name" value="rSAM_sf"/>
</dbReference>
<proteinExistence type="predicted"/>
<evidence type="ECO:0000256" key="3">
    <source>
        <dbReference type="ARBA" id="ARBA00022603"/>
    </source>
</evidence>
<evidence type="ECO:0000256" key="5">
    <source>
        <dbReference type="ARBA" id="ARBA00022691"/>
    </source>
</evidence>
<dbReference type="InterPro" id="IPR051198">
    <property type="entry name" value="BchE-like"/>
</dbReference>
<dbReference type="PROSITE" id="PS51332">
    <property type="entry name" value="B12_BINDING"/>
    <property type="match status" value="1"/>
</dbReference>
<dbReference type="Gene3D" id="3.40.50.280">
    <property type="entry name" value="Cobalamin-binding domain"/>
    <property type="match status" value="1"/>
</dbReference>
<comment type="cofactor">
    <cofactor evidence="1">
        <name>[4Fe-4S] cluster</name>
        <dbReference type="ChEBI" id="CHEBI:49883"/>
    </cofactor>
</comment>
<sequence length="520" mass="58691">VSVRSFTLFLVNPAPDAERINFSVSTPRALPVLAAVTPNRDYIREIRLVDQAIEEFPFSDVQEGDLVGLSVHTANIVYAYEMAAELKKRGATVVFGGPHASIFPEETLEHGDAAVTGDAELVWARLLDDYAAGCLQENYKGGRVDPESFTPARWDLMNLDPYLMASVQTVRGCPKQCSFCSVWVQDGQTPRVRTNDAIIQELKYLYAAGFRVVLFADDNFYPYTLEDIENARSEEQRRDLQAGYDGRMELLERLADEIPSDMKYATQITMEVAENPDYLAAMRKANVIGVLIGIEAVTPEGLKAVNKEWNSVGEELVEKLTTIRTQGPKFILGALIFGLESDTAESLEYTKVFARNCGIALAQFVPLVPFPGTVDFALMKRGKKVLQMKDPNYEYWLDADHPRILYHHPNFESDEDLLQKVNEAWEDFYSPRAILGRSRGFGYKRFRDHLAYFALNRGLFTRYRRHGLSQDSAVRGNKKRRMARMLGKLILWLLRAKPVNAEMLSLAPNLSAQQVKRPAA</sequence>
<dbReference type="PROSITE" id="PS51918">
    <property type="entry name" value="RADICAL_SAM"/>
    <property type="match status" value="1"/>
</dbReference>
<dbReference type="GO" id="GO:0031419">
    <property type="term" value="F:cobalamin binding"/>
    <property type="evidence" value="ECO:0007669"/>
    <property type="project" value="InterPro"/>
</dbReference>
<evidence type="ECO:0000256" key="7">
    <source>
        <dbReference type="ARBA" id="ARBA00023004"/>
    </source>
</evidence>
<name>A0A381U4E3_9ZZZZ</name>
<protein>
    <submittedName>
        <fullName evidence="11">Uncharacterized protein</fullName>
    </submittedName>
</protein>
<evidence type="ECO:0000256" key="1">
    <source>
        <dbReference type="ARBA" id="ARBA00001966"/>
    </source>
</evidence>
<keyword evidence="5" id="KW-0949">S-adenosyl-L-methionine</keyword>
<keyword evidence="6" id="KW-0479">Metal-binding</keyword>
<dbReference type="Pfam" id="PF02310">
    <property type="entry name" value="B12-binding"/>
    <property type="match status" value="1"/>
</dbReference>
<dbReference type="GO" id="GO:0046872">
    <property type="term" value="F:metal ion binding"/>
    <property type="evidence" value="ECO:0007669"/>
    <property type="project" value="UniProtKB-KW"/>
</dbReference>
<dbReference type="InterPro" id="IPR023404">
    <property type="entry name" value="rSAM_horseshoe"/>
</dbReference>
<dbReference type="AlphaFoldDB" id="A0A381U4E3"/>
<dbReference type="InterPro" id="IPR006158">
    <property type="entry name" value="Cobalamin-bd"/>
</dbReference>
<dbReference type="EMBL" id="UINC01005717">
    <property type="protein sequence ID" value="SVA23115.1"/>
    <property type="molecule type" value="Genomic_DNA"/>
</dbReference>
<dbReference type="InterPro" id="IPR007197">
    <property type="entry name" value="rSAM"/>
</dbReference>
<keyword evidence="2" id="KW-0004">4Fe-4S</keyword>
<dbReference type="PROSITE" id="PS01278">
    <property type="entry name" value="MTTASE_RADICAL"/>
    <property type="match status" value="1"/>
</dbReference>
<gene>
    <name evidence="11" type="ORF">METZ01_LOCUS75969</name>
</gene>
<dbReference type="PANTHER" id="PTHR43409:SF7">
    <property type="entry name" value="BLL1977 PROTEIN"/>
    <property type="match status" value="1"/>
</dbReference>
<dbReference type="CDD" id="cd01335">
    <property type="entry name" value="Radical_SAM"/>
    <property type="match status" value="1"/>
</dbReference>
<keyword evidence="3" id="KW-0489">Methyltransferase</keyword>
<evidence type="ECO:0000259" key="9">
    <source>
        <dbReference type="PROSITE" id="PS51332"/>
    </source>
</evidence>
<reference evidence="11" key="1">
    <citation type="submission" date="2018-05" db="EMBL/GenBank/DDBJ databases">
        <authorList>
            <person name="Lanie J.A."/>
            <person name="Ng W.-L."/>
            <person name="Kazmierczak K.M."/>
            <person name="Andrzejewski T.M."/>
            <person name="Davidsen T.M."/>
            <person name="Wayne K.J."/>
            <person name="Tettelin H."/>
            <person name="Glass J.I."/>
            <person name="Rusch D."/>
            <person name="Podicherti R."/>
            <person name="Tsui H.-C.T."/>
            <person name="Winkler M.E."/>
        </authorList>
    </citation>
    <scope>NUCLEOTIDE SEQUENCE</scope>
</reference>
<dbReference type="SFLD" id="SFLDG01123">
    <property type="entry name" value="methyltransferase_(Class_B)"/>
    <property type="match status" value="1"/>
</dbReference>
<dbReference type="PANTHER" id="PTHR43409">
    <property type="entry name" value="ANAEROBIC MAGNESIUM-PROTOPORPHYRIN IX MONOMETHYL ESTER CYCLASE-RELATED"/>
    <property type="match status" value="1"/>
</dbReference>
<dbReference type="SFLD" id="SFLDG01082">
    <property type="entry name" value="B12-binding_domain_containing"/>
    <property type="match status" value="1"/>
</dbReference>